<dbReference type="Proteomes" id="UP000275076">
    <property type="component" value="Unassembled WGS sequence"/>
</dbReference>
<dbReference type="SUPFAM" id="SSF88946">
    <property type="entry name" value="Sigma2 domain of RNA polymerase sigma factors"/>
    <property type="match status" value="1"/>
</dbReference>
<dbReference type="EMBL" id="RBVX01000097">
    <property type="protein sequence ID" value="RSL29080.1"/>
    <property type="molecule type" value="Genomic_DNA"/>
</dbReference>
<dbReference type="InterPro" id="IPR007627">
    <property type="entry name" value="RNA_pol_sigma70_r2"/>
</dbReference>
<evidence type="ECO:0000313" key="3">
    <source>
        <dbReference type="Proteomes" id="UP000275076"/>
    </source>
</evidence>
<name>A0A428MSD3_9BACI</name>
<evidence type="ECO:0000259" key="1">
    <source>
        <dbReference type="Pfam" id="PF04542"/>
    </source>
</evidence>
<gene>
    <name evidence="2" type="ORF">D7Z54_33155</name>
</gene>
<comment type="caution">
    <text evidence="2">The sequence shown here is derived from an EMBL/GenBank/DDBJ whole genome shotgun (WGS) entry which is preliminary data.</text>
</comment>
<dbReference type="InterPro" id="IPR013325">
    <property type="entry name" value="RNA_pol_sigma_r2"/>
</dbReference>
<sequence length="198" mass="23368">MRRSMMLYSDENLILKYRSLVTSISSKFSRRGNIPYEDFESNLLEELWESIKHFDADKECSLKTWVNIRLRQRSIDMIRDSKEKTYYERFHHYSLYAETDEDTGLESLLEEKESAEQSVIYKNKEADQRQLIDFLCDPDKVTDPTTTAIVAEFSQHDSITALGKALGIHHETIKRKLRRLSRNFDSDKFGDFKDYLSA</sequence>
<dbReference type="OrthoDB" id="2667031at2"/>
<organism evidence="2 3">
    <name type="scientific">Salibacterium salarium</name>
    <dbReference type="NCBI Taxonomy" id="284579"/>
    <lineage>
        <taxon>Bacteria</taxon>
        <taxon>Bacillati</taxon>
        <taxon>Bacillota</taxon>
        <taxon>Bacilli</taxon>
        <taxon>Bacillales</taxon>
        <taxon>Bacillaceae</taxon>
    </lineage>
</organism>
<dbReference type="AlphaFoldDB" id="A0A428MSD3"/>
<keyword evidence="3" id="KW-1185">Reference proteome</keyword>
<dbReference type="InterPro" id="IPR014284">
    <property type="entry name" value="RNA_pol_sigma-70_dom"/>
</dbReference>
<protein>
    <submittedName>
        <fullName evidence="2">Sigma-70 family RNA polymerase sigma factor</fullName>
    </submittedName>
</protein>
<dbReference type="Pfam" id="PF04542">
    <property type="entry name" value="Sigma70_r2"/>
    <property type="match status" value="1"/>
</dbReference>
<dbReference type="GO" id="GO:0006352">
    <property type="term" value="P:DNA-templated transcription initiation"/>
    <property type="evidence" value="ECO:0007669"/>
    <property type="project" value="InterPro"/>
</dbReference>
<dbReference type="NCBIfam" id="TIGR02937">
    <property type="entry name" value="sigma70-ECF"/>
    <property type="match status" value="1"/>
</dbReference>
<proteinExistence type="predicted"/>
<reference evidence="2 3" key="1">
    <citation type="submission" date="2018-10" db="EMBL/GenBank/DDBJ databases">
        <title>Draft genome sequence of Bacillus salarius IM0101, isolated from a hypersaline soil in Inner Mongolia, China.</title>
        <authorList>
            <person name="Yamprayoonswat W."/>
            <person name="Boonvisut S."/>
            <person name="Jumpathong W."/>
            <person name="Sittihan S."/>
            <person name="Ruangsuj P."/>
            <person name="Wanthongcharoen S."/>
            <person name="Thongpramul N."/>
            <person name="Pimmason S."/>
            <person name="Yu B."/>
            <person name="Yasawong M."/>
        </authorList>
    </citation>
    <scope>NUCLEOTIDE SEQUENCE [LARGE SCALE GENOMIC DNA]</scope>
    <source>
        <strain evidence="2 3">IM0101</strain>
    </source>
</reference>
<evidence type="ECO:0000313" key="2">
    <source>
        <dbReference type="EMBL" id="RSL29080.1"/>
    </source>
</evidence>
<dbReference type="Gene3D" id="1.10.1740.10">
    <property type="match status" value="1"/>
</dbReference>
<feature type="domain" description="RNA polymerase sigma-70 region 2" evidence="1">
    <location>
        <begin position="13"/>
        <end position="82"/>
    </location>
</feature>
<accession>A0A428MSD3</accession>
<dbReference type="GO" id="GO:0003700">
    <property type="term" value="F:DNA-binding transcription factor activity"/>
    <property type="evidence" value="ECO:0007669"/>
    <property type="project" value="InterPro"/>
</dbReference>